<keyword evidence="1" id="KW-0812">Transmembrane</keyword>
<feature type="transmembrane region" description="Helical" evidence="1">
    <location>
        <begin position="73"/>
        <end position="95"/>
    </location>
</feature>
<reference evidence="3" key="1">
    <citation type="submission" date="2009-11" db="EMBL/GenBank/DDBJ databases">
        <title>The complete chromosome 2 of Sphaerobacter thermophilus DSM 20745.</title>
        <authorList>
            <person name="Lucas S."/>
            <person name="Copeland A."/>
            <person name="Lapidus A."/>
            <person name="Glavina del Rio T."/>
            <person name="Dalin E."/>
            <person name="Tice H."/>
            <person name="Bruce D."/>
            <person name="Goodwin L."/>
            <person name="Pitluck S."/>
            <person name="Kyrpides N."/>
            <person name="Mavromatis K."/>
            <person name="Ivanova N."/>
            <person name="Mikhailova N."/>
            <person name="LaButti K.M."/>
            <person name="Clum A."/>
            <person name="Sun H.I."/>
            <person name="Brettin T."/>
            <person name="Detter J.C."/>
            <person name="Han C."/>
            <person name="Larimer F."/>
            <person name="Land M."/>
            <person name="Hauser L."/>
            <person name="Markowitz V."/>
            <person name="Cheng J.F."/>
            <person name="Hugenholtz P."/>
            <person name="Woyke T."/>
            <person name="Wu D."/>
            <person name="Steenblock K."/>
            <person name="Schneider S."/>
            <person name="Pukall R."/>
            <person name="Goeker M."/>
            <person name="Klenk H.P."/>
            <person name="Eisen J.A."/>
        </authorList>
    </citation>
    <scope>NUCLEOTIDE SEQUENCE [LARGE SCALE GENOMIC DNA]</scope>
    <source>
        <strain evidence="3">ATCC 49802 / DSM 20745 / S 6022</strain>
    </source>
</reference>
<dbReference type="EMBL" id="CP001824">
    <property type="protein sequence ID" value="ACZ40466.1"/>
    <property type="molecule type" value="Genomic_DNA"/>
</dbReference>
<feature type="transmembrane region" description="Helical" evidence="1">
    <location>
        <begin position="46"/>
        <end position="67"/>
    </location>
</feature>
<evidence type="ECO:0000313" key="3">
    <source>
        <dbReference type="Proteomes" id="UP000002027"/>
    </source>
</evidence>
<dbReference type="InParanoid" id="D1C9H3"/>
<protein>
    <submittedName>
        <fullName evidence="2">Uncharacterized protein</fullName>
    </submittedName>
</protein>
<dbReference type="STRING" id="479434.Sthe_3065"/>
<feature type="transmembrane region" description="Helical" evidence="1">
    <location>
        <begin position="13"/>
        <end position="34"/>
    </location>
</feature>
<proteinExistence type="predicted"/>
<sequence>MSDLPQAGERRPIWMPPLVGAAVLFCLFLLATAVRNSPIASSGRGVMIVLSTAAAAAVTLYGLKMVVDARIRGIASAAAGAVMVAMGVYTLLHVLR</sequence>
<dbReference type="Proteomes" id="UP000002027">
    <property type="component" value="Chromosome 2"/>
</dbReference>
<evidence type="ECO:0000313" key="2">
    <source>
        <dbReference type="EMBL" id="ACZ40466.1"/>
    </source>
</evidence>
<reference evidence="2 3" key="2">
    <citation type="journal article" date="2010" name="Stand. Genomic Sci.">
        <title>Complete genome sequence of Desulfohalobium retbaense type strain (HR(100)).</title>
        <authorList>
            <person name="Spring S."/>
            <person name="Nolan M."/>
            <person name="Lapidus A."/>
            <person name="Glavina Del Rio T."/>
            <person name="Copeland A."/>
            <person name="Tice H."/>
            <person name="Cheng J.F."/>
            <person name="Lucas S."/>
            <person name="Land M."/>
            <person name="Chen F."/>
            <person name="Bruce D."/>
            <person name="Goodwin L."/>
            <person name="Pitluck S."/>
            <person name="Ivanova N."/>
            <person name="Mavromatis K."/>
            <person name="Mikhailova N."/>
            <person name="Pati A."/>
            <person name="Chen A."/>
            <person name="Palaniappan K."/>
            <person name="Hauser L."/>
            <person name="Chang Y.J."/>
            <person name="Jeffries C.D."/>
            <person name="Munk C."/>
            <person name="Kiss H."/>
            <person name="Chain P."/>
            <person name="Han C."/>
            <person name="Brettin T."/>
            <person name="Detter J.C."/>
            <person name="Schuler E."/>
            <person name="Goker M."/>
            <person name="Rohde M."/>
            <person name="Bristow J."/>
            <person name="Eisen J.A."/>
            <person name="Markowitz V."/>
            <person name="Hugenholtz P."/>
            <person name="Kyrpides N.C."/>
            <person name="Klenk H.P."/>
        </authorList>
    </citation>
    <scope>NUCLEOTIDE SEQUENCE [LARGE SCALE GENOMIC DNA]</scope>
    <source>
        <strain evidence="3">ATCC 49802 / DSM 20745 / S 6022</strain>
    </source>
</reference>
<accession>D1C9H3</accession>
<dbReference type="RefSeq" id="WP_012873501.1">
    <property type="nucleotide sequence ID" value="NC_013524.1"/>
</dbReference>
<keyword evidence="1" id="KW-0472">Membrane</keyword>
<keyword evidence="3" id="KW-1185">Reference proteome</keyword>
<dbReference type="HOGENOM" id="CLU_2358755_0_0_0"/>
<evidence type="ECO:0000256" key="1">
    <source>
        <dbReference type="SAM" id="Phobius"/>
    </source>
</evidence>
<dbReference type="AlphaFoldDB" id="D1C9H3"/>
<name>D1C9H3_SPHTD</name>
<keyword evidence="1" id="KW-1133">Transmembrane helix</keyword>
<dbReference type="KEGG" id="sti:Sthe_3065"/>
<dbReference type="eggNOG" id="ENOG5030THR">
    <property type="taxonomic scope" value="Bacteria"/>
</dbReference>
<gene>
    <name evidence="2" type="ordered locus">Sthe_3065</name>
</gene>
<organism evidence="2 3">
    <name type="scientific">Sphaerobacter thermophilus (strain ATCC 49802 / DSM 20745 / KCCM 41009 / NCIMB 13125 / S 6022)</name>
    <dbReference type="NCBI Taxonomy" id="479434"/>
    <lineage>
        <taxon>Bacteria</taxon>
        <taxon>Pseudomonadati</taxon>
        <taxon>Thermomicrobiota</taxon>
        <taxon>Thermomicrobia</taxon>
        <taxon>Sphaerobacterales</taxon>
        <taxon>Sphaerobacterineae</taxon>
        <taxon>Sphaerobacteraceae</taxon>
        <taxon>Sphaerobacter</taxon>
    </lineage>
</organism>